<organism evidence="5 6">
    <name type="scientific">Canavalia gladiata</name>
    <name type="common">Sword bean</name>
    <name type="synonym">Dolichos gladiatus</name>
    <dbReference type="NCBI Taxonomy" id="3824"/>
    <lineage>
        <taxon>Eukaryota</taxon>
        <taxon>Viridiplantae</taxon>
        <taxon>Streptophyta</taxon>
        <taxon>Embryophyta</taxon>
        <taxon>Tracheophyta</taxon>
        <taxon>Spermatophyta</taxon>
        <taxon>Magnoliopsida</taxon>
        <taxon>eudicotyledons</taxon>
        <taxon>Gunneridae</taxon>
        <taxon>Pentapetalae</taxon>
        <taxon>rosids</taxon>
        <taxon>fabids</taxon>
        <taxon>Fabales</taxon>
        <taxon>Fabaceae</taxon>
        <taxon>Papilionoideae</taxon>
        <taxon>50 kb inversion clade</taxon>
        <taxon>NPAAA clade</taxon>
        <taxon>indigoferoid/millettioid clade</taxon>
        <taxon>Phaseoleae</taxon>
        <taxon>Canavalia</taxon>
    </lineage>
</organism>
<protein>
    <submittedName>
        <fullName evidence="5">Uncharacterized protein</fullName>
    </submittedName>
</protein>
<evidence type="ECO:0000313" key="6">
    <source>
        <dbReference type="Proteomes" id="UP001367508"/>
    </source>
</evidence>
<gene>
    <name evidence="5" type="ORF">VNO77_01993</name>
</gene>
<evidence type="ECO:0000256" key="1">
    <source>
        <dbReference type="ARBA" id="ARBA00001974"/>
    </source>
</evidence>
<dbReference type="AlphaFoldDB" id="A0AAN9R5P9"/>
<evidence type="ECO:0000313" key="5">
    <source>
        <dbReference type="EMBL" id="KAK7360021.1"/>
    </source>
</evidence>
<keyword evidence="4" id="KW-0560">Oxidoreductase</keyword>
<dbReference type="EMBL" id="JAYMYQ010000001">
    <property type="protein sequence ID" value="KAK7360021.1"/>
    <property type="molecule type" value="Genomic_DNA"/>
</dbReference>
<evidence type="ECO:0000256" key="4">
    <source>
        <dbReference type="ARBA" id="ARBA00023002"/>
    </source>
</evidence>
<keyword evidence="6" id="KW-1185">Reference proteome</keyword>
<evidence type="ECO:0000256" key="3">
    <source>
        <dbReference type="ARBA" id="ARBA00022827"/>
    </source>
</evidence>
<proteinExistence type="predicted"/>
<dbReference type="PANTHER" id="PTHR46496:SF1">
    <property type="entry name" value="ZEAXANTHIN EPOXIDASE, CHLOROPLASTIC"/>
    <property type="match status" value="1"/>
</dbReference>
<keyword evidence="3" id="KW-0274">FAD</keyword>
<comment type="caution">
    <text evidence="5">The sequence shown here is derived from an EMBL/GenBank/DDBJ whole genome shotgun (WGS) entry which is preliminary data.</text>
</comment>
<sequence>MPNRNDVIGGVNEVKFVREFGELVFVGRIKKTKVLFERVKGLKGKSVGFGHHEQLAQSLNDVVLVVIVDDSFLRVQEPTGQFPYGYSFVDPSNEFGECQPNFTIFCGADFQAQPQELYETYVKFDTFTPAVEHGFPVTRVISQIVLQKILSCAIGEDIIMNSSNVVNFVDDGNKLQDNMVVLQERIPVDEVFRELNCCSRWSH</sequence>
<evidence type="ECO:0000256" key="2">
    <source>
        <dbReference type="ARBA" id="ARBA00022630"/>
    </source>
</evidence>
<name>A0AAN9R5P9_CANGL</name>
<dbReference type="GO" id="GO:0016491">
    <property type="term" value="F:oxidoreductase activity"/>
    <property type="evidence" value="ECO:0007669"/>
    <property type="project" value="UniProtKB-KW"/>
</dbReference>
<accession>A0AAN9R5P9</accession>
<keyword evidence="2" id="KW-0285">Flavoprotein</keyword>
<comment type="cofactor">
    <cofactor evidence="1">
        <name>FAD</name>
        <dbReference type="ChEBI" id="CHEBI:57692"/>
    </cofactor>
</comment>
<dbReference type="Proteomes" id="UP001367508">
    <property type="component" value="Unassembled WGS sequence"/>
</dbReference>
<reference evidence="5 6" key="1">
    <citation type="submission" date="2024-01" db="EMBL/GenBank/DDBJ databases">
        <title>The genomes of 5 underutilized Papilionoideae crops provide insights into root nodulation and disease resistanc.</title>
        <authorList>
            <person name="Jiang F."/>
        </authorList>
    </citation>
    <scope>NUCLEOTIDE SEQUENCE [LARGE SCALE GENOMIC DNA]</scope>
    <source>
        <strain evidence="5">LVBAO_FW01</strain>
        <tissue evidence="5">Leaves</tissue>
    </source>
</reference>
<dbReference type="PANTHER" id="PTHR46496">
    <property type="match status" value="1"/>
</dbReference>